<evidence type="ECO:0008006" key="3">
    <source>
        <dbReference type="Google" id="ProtNLM"/>
    </source>
</evidence>
<sequence length="450" mass="50770">MEATLQHSAWRLLAVLLALCFLAGVPNCRPAFGAETEKTDGFFEVGVGWGGHLRAIGTVSWLDENSVYQFVDDDPYFDGQLEGRLKNRIDFGKRWSMETHYELVALGGDTYENTLELGTLPPVLSEISVAEQIVDDNRRLLDLTHLLTEKDRYLAYHRIDRLNVSHSAGWGTLRLGRQALTWGDGLIFNPMDLFNPFSPTAVQRDYKVGDDMAYLQLPLNTGELQMLYLPRRDPDTGDVEEDVASYAAKYHIFVGAMEMDIMAARHYADTIAGLGASGYWGGAAWRVNTVYTCLDEGDGRNDILQAVANLDFAWIWGGKNYYGLVEFFYNSLGYTDDYERVLDDTDLLDRIERGELFTVGRYYLSGQVQIELHPLLQLYTTAIVNLCDPSGVLQPQLVWDVTEDFQAIFGAQWQWGGSGSEYGGYEVTAANTTVRLAPADRVYLWLTYYF</sequence>
<dbReference type="EMBL" id="AP021875">
    <property type="protein sequence ID" value="BBO77077.1"/>
    <property type="molecule type" value="Genomic_DNA"/>
</dbReference>
<name>A0A5K7ZLZ9_9BACT</name>
<dbReference type="KEGG" id="dwd:DSCW_44940"/>
<proteinExistence type="predicted"/>
<accession>A0A5K7ZLZ9</accession>
<gene>
    <name evidence="1" type="ORF">DSCW_44940</name>
</gene>
<evidence type="ECO:0000313" key="2">
    <source>
        <dbReference type="Proteomes" id="UP000427769"/>
    </source>
</evidence>
<evidence type="ECO:0000313" key="1">
    <source>
        <dbReference type="EMBL" id="BBO77077.1"/>
    </source>
</evidence>
<dbReference type="OrthoDB" id="5289878at2"/>
<dbReference type="AlphaFoldDB" id="A0A5K7ZLZ9"/>
<organism evidence="1 2">
    <name type="scientific">Desulfosarcina widdelii</name>
    <dbReference type="NCBI Taxonomy" id="947919"/>
    <lineage>
        <taxon>Bacteria</taxon>
        <taxon>Pseudomonadati</taxon>
        <taxon>Thermodesulfobacteriota</taxon>
        <taxon>Desulfobacteria</taxon>
        <taxon>Desulfobacterales</taxon>
        <taxon>Desulfosarcinaceae</taxon>
        <taxon>Desulfosarcina</taxon>
    </lineage>
</organism>
<keyword evidence="2" id="KW-1185">Reference proteome</keyword>
<protein>
    <recommendedName>
        <fullName evidence="3">Alginate export domain-containing protein</fullName>
    </recommendedName>
</protein>
<reference evidence="1 2" key="1">
    <citation type="submission" date="2019-11" db="EMBL/GenBank/DDBJ databases">
        <title>Comparative genomics of hydrocarbon-degrading Desulfosarcina strains.</title>
        <authorList>
            <person name="Watanabe M."/>
            <person name="Kojima H."/>
            <person name="Fukui M."/>
        </authorList>
    </citation>
    <scope>NUCLEOTIDE SEQUENCE [LARGE SCALE GENOMIC DNA]</scope>
    <source>
        <strain evidence="1 2">PP31</strain>
    </source>
</reference>
<dbReference type="RefSeq" id="WP_155305861.1">
    <property type="nucleotide sequence ID" value="NZ_AP021875.1"/>
</dbReference>
<dbReference type="Proteomes" id="UP000427769">
    <property type="component" value="Chromosome"/>
</dbReference>